<dbReference type="PANTHER" id="PTHR46136:SF19">
    <property type="entry name" value="TRANSCRIPTION FACTOR GTE12"/>
    <property type="match status" value="1"/>
</dbReference>
<dbReference type="InterPro" id="IPR052442">
    <property type="entry name" value="Env_Response_Regulator"/>
</dbReference>
<keyword evidence="1 2" id="KW-0103">Bromodomain</keyword>
<dbReference type="PROSITE" id="PS50014">
    <property type="entry name" value="BROMODOMAIN_2"/>
    <property type="match status" value="1"/>
</dbReference>
<organism evidence="6 7">
    <name type="scientific">Lithospermum erythrorhizon</name>
    <name type="common">Purple gromwell</name>
    <name type="synonym">Lithospermum officinale var. erythrorhizon</name>
    <dbReference type="NCBI Taxonomy" id="34254"/>
    <lineage>
        <taxon>Eukaryota</taxon>
        <taxon>Viridiplantae</taxon>
        <taxon>Streptophyta</taxon>
        <taxon>Embryophyta</taxon>
        <taxon>Tracheophyta</taxon>
        <taxon>Spermatophyta</taxon>
        <taxon>Magnoliopsida</taxon>
        <taxon>eudicotyledons</taxon>
        <taxon>Gunneridae</taxon>
        <taxon>Pentapetalae</taxon>
        <taxon>asterids</taxon>
        <taxon>lamiids</taxon>
        <taxon>Boraginales</taxon>
        <taxon>Boraginaceae</taxon>
        <taxon>Boraginoideae</taxon>
        <taxon>Lithospermeae</taxon>
        <taxon>Lithospermum</taxon>
    </lineage>
</organism>
<comment type="caution">
    <text evidence="6">The sequence shown here is derived from an EMBL/GenBank/DDBJ whole genome shotgun (WGS) entry which is preliminary data.</text>
</comment>
<keyword evidence="6" id="KW-0238">DNA-binding</keyword>
<name>A0AAV3NZR0_LITER</name>
<dbReference type="Pfam" id="PF00439">
    <property type="entry name" value="Bromodomain"/>
    <property type="match status" value="1"/>
</dbReference>
<sequence>MTITESFVQRKLKIRIGSKGVSREYSDVITHADRDDNVSVHGNEKLKVNSILKLPYRDQYKKRGPVTILENQMEKRRKLDRGIKQQCANMLKDLKNHRYGWPFKEPVDPVALNIPDYFSIVRDPMDFGTIESKLEKNVYFSANEFAADVRLIFSNCMLYNPPHNQYHFMARELNSIFGSKLKLLEKKLKLESINVPFHCISSGNREVNQGSICMDRNTYPSKVSSVNRRAMPVEQKKKLVKDLKELLKGKMSVKLRSILQKYNLCSLKGSIDMAIDGIDDEVLWELKRTTNNLLKVTVGKIEAAKVTQSSACPLSDKDTEKRIDGVSRVSYPPDKVKPPDSSVNSKCGSCGSLTCLCSTSSNKVPSCKSKLKVSLRSLCIAVIVLILFGLMFYGISIFSSETAQHPGLKGVSRTDVYLETLATSCNGQLNPVTNGSGSVVEEAACVSPDSSVCGSMDLTNEGCTPAIDIHMSPKKALRAAMLKSRFADTIFKARHKTLLEQGDKADPVKLQWEKDKLEKQHREEKARIEAQIVAAEAASHLRAQSELKMQREREREAAQSELKMQREREREAARIALEQMERTIDIDDNLKFLRDLELMSRSSADSGCSLAGSPANPLERLGLYFKEDFIEDDDDDDVEVALVNSEDGCEEGEIMK</sequence>
<keyword evidence="4" id="KW-1133">Transmembrane helix</keyword>
<reference evidence="6 7" key="1">
    <citation type="submission" date="2024-01" db="EMBL/GenBank/DDBJ databases">
        <title>The complete chloroplast genome sequence of Lithospermum erythrorhizon: insights into the phylogenetic relationship among Boraginaceae species and the maternal lineages of purple gromwells.</title>
        <authorList>
            <person name="Okada T."/>
            <person name="Watanabe K."/>
        </authorList>
    </citation>
    <scope>NUCLEOTIDE SEQUENCE [LARGE SCALE GENOMIC DNA]</scope>
</reference>
<proteinExistence type="predicted"/>
<keyword evidence="7" id="KW-1185">Reference proteome</keyword>
<protein>
    <submittedName>
        <fullName evidence="6">DNA-binding transcription factor</fullName>
    </submittedName>
</protein>
<evidence type="ECO:0000313" key="6">
    <source>
        <dbReference type="EMBL" id="GAA0144834.1"/>
    </source>
</evidence>
<evidence type="ECO:0000256" key="3">
    <source>
        <dbReference type="SAM" id="Coils"/>
    </source>
</evidence>
<dbReference type="InterPro" id="IPR036427">
    <property type="entry name" value="Bromodomain-like_sf"/>
</dbReference>
<keyword evidence="4" id="KW-0472">Membrane</keyword>
<dbReference type="Proteomes" id="UP001454036">
    <property type="component" value="Unassembled WGS sequence"/>
</dbReference>
<evidence type="ECO:0000313" key="7">
    <source>
        <dbReference type="Proteomes" id="UP001454036"/>
    </source>
</evidence>
<dbReference type="SMART" id="SM00297">
    <property type="entry name" value="BROMO"/>
    <property type="match status" value="1"/>
</dbReference>
<gene>
    <name evidence="6" type="ORF">LIER_05173</name>
</gene>
<dbReference type="PANTHER" id="PTHR46136">
    <property type="entry name" value="TRANSCRIPTION FACTOR GTE8"/>
    <property type="match status" value="1"/>
</dbReference>
<feature type="domain" description="Bromo" evidence="5">
    <location>
        <begin position="95"/>
        <end position="167"/>
    </location>
</feature>
<evidence type="ECO:0000256" key="1">
    <source>
        <dbReference type="ARBA" id="ARBA00023117"/>
    </source>
</evidence>
<feature type="coiled-coil region" evidence="3">
    <location>
        <begin position="514"/>
        <end position="583"/>
    </location>
</feature>
<keyword evidence="4" id="KW-0812">Transmembrane</keyword>
<evidence type="ECO:0000259" key="5">
    <source>
        <dbReference type="PROSITE" id="PS50014"/>
    </source>
</evidence>
<evidence type="ECO:0000256" key="4">
    <source>
        <dbReference type="SAM" id="Phobius"/>
    </source>
</evidence>
<accession>A0AAV3NZR0</accession>
<dbReference type="Gene3D" id="1.20.920.10">
    <property type="entry name" value="Bromodomain-like"/>
    <property type="match status" value="1"/>
</dbReference>
<dbReference type="EMBL" id="BAABME010000702">
    <property type="protein sequence ID" value="GAA0144834.1"/>
    <property type="molecule type" value="Genomic_DNA"/>
</dbReference>
<dbReference type="SUPFAM" id="SSF47370">
    <property type="entry name" value="Bromodomain"/>
    <property type="match status" value="1"/>
</dbReference>
<dbReference type="PRINTS" id="PR00503">
    <property type="entry name" value="BROMODOMAIN"/>
</dbReference>
<keyword evidence="3" id="KW-0175">Coiled coil</keyword>
<dbReference type="InterPro" id="IPR001487">
    <property type="entry name" value="Bromodomain"/>
</dbReference>
<dbReference type="AlphaFoldDB" id="A0AAV3NZR0"/>
<evidence type="ECO:0000256" key="2">
    <source>
        <dbReference type="PROSITE-ProRule" id="PRU00035"/>
    </source>
</evidence>
<dbReference type="GO" id="GO:0003677">
    <property type="term" value="F:DNA binding"/>
    <property type="evidence" value="ECO:0007669"/>
    <property type="project" value="UniProtKB-KW"/>
</dbReference>
<dbReference type="InterPro" id="IPR018359">
    <property type="entry name" value="Bromodomain_CS"/>
</dbReference>
<feature type="transmembrane region" description="Helical" evidence="4">
    <location>
        <begin position="378"/>
        <end position="398"/>
    </location>
</feature>
<dbReference type="PROSITE" id="PS00633">
    <property type="entry name" value="BROMODOMAIN_1"/>
    <property type="match status" value="1"/>
</dbReference>